<dbReference type="Proteomes" id="UP000024635">
    <property type="component" value="Unassembled WGS sequence"/>
</dbReference>
<feature type="region of interest" description="Disordered" evidence="1">
    <location>
        <begin position="17"/>
        <end position="65"/>
    </location>
</feature>
<evidence type="ECO:0000313" key="3">
    <source>
        <dbReference type="Proteomes" id="UP000024635"/>
    </source>
</evidence>
<dbReference type="EMBL" id="JARK01000161">
    <property type="protein sequence ID" value="EYC41638.1"/>
    <property type="molecule type" value="Genomic_DNA"/>
</dbReference>
<evidence type="ECO:0000256" key="1">
    <source>
        <dbReference type="SAM" id="MobiDB-lite"/>
    </source>
</evidence>
<feature type="compositionally biased region" description="Polar residues" evidence="1">
    <location>
        <begin position="17"/>
        <end position="62"/>
    </location>
</feature>
<keyword evidence="3" id="KW-1185">Reference proteome</keyword>
<gene>
    <name evidence="2" type="primary">Acey_s0561.g3479</name>
    <name evidence="2" type="ORF">Y032_0561g3479</name>
</gene>
<name>A0A016WRL4_9BILA</name>
<proteinExistence type="predicted"/>
<protein>
    <submittedName>
        <fullName evidence="2">Uncharacterized protein</fullName>
    </submittedName>
</protein>
<sequence>MKTLFIGQRFDNKSFSRPESGSIFTNSRIIPPNTSSDMHIQQTSARSRSGNNVKDEPTQCSTLGGDVIPHNCTTVSPANE</sequence>
<organism evidence="2 3">
    <name type="scientific">Ancylostoma ceylanicum</name>
    <dbReference type="NCBI Taxonomy" id="53326"/>
    <lineage>
        <taxon>Eukaryota</taxon>
        <taxon>Metazoa</taxon>
        <taxon>Ecdysozoa</taxon>
        <taxon>Nematoda</taxon>
        <taxon>Chromadorea</taxon>
        <taxon>Rhabditida</taxon>
        <taxon>Rhabditina</taxon>
        <taxon>Rhabditomorpha</taxon>
        <taxon>Strongyloidea</taxon>
        <taxon>Ancylostomatidae</taxon>
        <taxon>Ancylostomatinae</taxon>
        <taxon>Ancylostoma</taxon>
    </lineage>
</organism>
<dbReference type="AlphaFoldDB" id="A0A016WRL4"/>
<comment type="caution">
    <text evidence="2">The sequence shown here is derived from an EMBL/GenBank/DDBJ whole genome shotgun (WGS) entry which is preliminary data.</text>
</comment>
<reference evidence="3" key="1">
    <citation type="journal article" date="2015" name="Nat. Genet.">
        <title>The genome and transcriptome of the zoonotic hookworm Ancylostoma ceylanicum identify infection-specific gene families.</title>
        <authorList>
            <person name="Schwarz E.M."/>
            <person name="Hu Y."/>
            <person name="Antoshechkin I."/>
            <person name="Miller M.M."/>
            <person name="Sternberg P.W."/>
            <person name="Aroian R.V."/>
        </authorList>
    </citation>
    <scope>NUCLEOTIDE SEQUENCE</scope>
    <source>
        <strain evidence="3">HY135</strain>
    </source>
</reference>
<accession>A0A016WRL4</accession>
<evidence type="ECO:0000313" key="2">
    <source>
        <dbReference type="EMBL" id="EYC41638.1"/>
    </source>
</evidence>